<feature type="domain" description="Tail specific protease" evidence="2">
    <location>
        <begin position="317"/>
        <end position="504"/>
    </location>
</feature>
<proteinExistence type="predicted"/>
<dbReference type="GO" id="GO:0008236">
    <property type="term" value="F:serine-type peptidase activity"/>
    <property type="evidence" value="ECO:0007669"/>
    <property type="project" value="InterPro"/>
</dbReference>
<dbReference type="SMART" id="SM00245">
    <property type="entry name" value="TSPc"/>
    <property type="match status" value="1"/>
</dbReference>
<evidence type="ECO:0000259" key="2">
    <source>
        <dbReference type="SMART" id="SM00245"/>
    </source>
</evidence>
<comment type="caution">
    <text evidence="3">The sequence shown here is derived from an EMBL/GenBank/DDBJ whole genome shotgun (WGS) entry which is preliminary data.</text>
</comment>
<evidence type="ECO:0000313" key="3">
    <source>
        <dbReference type="EMBL" id="TYA71587.1"/>
    </source>
</evidence>
<evidence type="ECO:0000256" key="1">
    <source>
        <dbReference type="SAM" id="MobiDB-lite"/>
    </source>
</evidence>
<dbReference type="SUPFAM" id="SSF52096">
    <property type="entry name" value="ClpP/crotonase"/>
    <property type="match status" value="1"/>
</dbReference>
<dbReference type="GO" id="GO:0006508">
    <property type="term" value="P:proteolysis"/>
    <property type="evidence" value="ECO:0007669"/>
    <property type="project" value="InterPro"/>
</dbReference>
<dbReference type="GO" id="GO:0030288">
    <property type="term" value="C:outer membrane-bounded periplasmic space"/>
    <property type="evidence" value="ECO:0007669"/>
    <property type="project" value="TreeGrafter"/>
</dbReference>
<sequence>MKKCLLISFILIQLASCTSVKTYNAQISKQHSVEALQSDIDKLFKQLQKHHPKLYQYTPEQDLKFKFDSLKNAIKTPMNSRAFYKKLAPVVASVRQGHVSVGSAGKRFKKKERKELIKRKFEFYKLDFEYLNNKLWIKANRGKDSTLVGCEVVSIDGETAQDLTERFKTRFASDGYNTTLHNRYVSKGFTTFYYKDKGFVDSLKIEFRKNDSLFTKTLRRIAKKDTRKLKIPKDSLKKIKPKKLTKSEKQQRRLAKRKRRKDNRKYGYIASKKQYTRKFSLIGKDSSVAYMKIRGFSNGNYKRFYKESFALMDSLKTENFILDLRDNGGGRIAEIDKLYSYLTDKEYRFILESEVNSRAPFFKMIMSNTTPNSLKVLGGVVSPLIYMHNVLHTKKRNGKYYYSFGESKVQKPNPLNYKGNMYVLINGNSFSASSLISTHLKATNRATFVGEETGGAYNGCVAGIYKIYRLPETRLRVRMGLMQIEAPYRQEPDGYGIKPDVEILPTIKDRQEGKDPELDWVLNKLGKT</sequence>
<evidence type="ECO:0000313" key="4">
    <source>
        <dbReference type="Proteomes" id="UP000323930"/>
    </source>
</evidence>
<name>A0A5D0HNE3_9FLAO</name>
<dbReference type="InterPro" id="IPR029045">
    <property type="entry name" value="ClpP/crotonase-like_dom_sf"/>
</dbReference>
<dbReference type="Proteomes" id="UP000323930">
    <property type="component" value="Unassembled WGS sequence"/>
</dbReference>
<dbReference type="Pfam" id="PF03572">
    <property type="entry name" value="Peptidase_S41"/>
    <property type="match status" value="1"/>
</dbReference>
<gene>
    <name evidence="3" type="ORF">FUA24_18595</name>
</gene>
<feature type="compositionally biased region" description="Basic residues" evidence="1">
    <location>
        <begin position="252"/>
        <end position="262"/>
    </location>
</feature>
<dbReference type="RefSeq" id="WP_148544573.1">
    <property type="nucleotide sequence ID" value="NZ_VSDQ01000718.1"/>
</dbReference>
<protein>
    <submittedName>
        <fullName evidence="3">Peptidase S41</fullName>
    </submittedName>
</protein>
<dbReference type="InterPro" id="IPR005151">
    <property type="entry name" value="Tail-specific_protease"/>
</dbReference>
<dbReference type="PANTHER" id="PTHR32060:SF30">
    <property type="entry name" value="CARBOXY-TERMINAL PROCESSING PROTEASE CTPA"/>
    <property type="match status" value="1"/>
</dbReference>
<keyword evidence="4" id="KW-1185">Reference proteome</keyword>
<feature type="region of interest" description="Disordered" evidence="1">
    <location>
        <begin position="240"/>
        <end position="262"/>
    </location>
</feature>
<dbReference type="AlphaFoldDB" id="A0A5D0HNE3"/>
<dbReference type="Gene3D" id="3.90.226.10">
    <property type="entry name" value="2-enoyl-CoA Hydratase, Chain A, domain 1"/>
    <property type="match status" value="1"/>
</dbReference>
<reference evidence="3 4" key="1">
    <citation type="submission" date="2019-08" db="EMBL/GenBank/DDBJ databases">
        <title>Seonamhaeicola sediminis sp. nov., isolated from marine sediment.</title>
        <authorList>
            <person name="Cao W.R."/>
        </authorList>
    </citation>
    <scope>NUCLEOTIDE SEQUENCE [LARGE SCALE GENOMIC DNA]</scope>
    <source>
        <strain evidence="3 4">B011</strain>
    </source>
</reference>
<accession>A0A5D0HNE3</accession>
<dbReference type="GO" id="GO:0007165">
    <property type="term" value="P:signal transduction"/>
    <property type="evidence" value="ECO:0007669"/>
    <property type="project" value="TreeGrafter"/>
</dbReference>
<dbReference type="GO" id="GO:0004175">
    <property type="term" value="F:endopeptidase activity"/>
    <property type="evidence" value="ECO:0007669"/>
    <property type="project" value="TreeGrafter"/>
</dbReference>
<organism evidence="3 4">
    <name type="scientific">Seonamhaeicola marinus</name>
    <dbReference type="NCBI Taxonomy" id="1912246"/>
    <lineage>
        <taxon>Bacteria</taxon>
        <taxon>Pseudomonadati</taxon>
        <taxon>Bacteroidota</taxon>
        <taxon>Flavobacteriia</taxon>
        <taxon>Flavobacteriales</taxon>
        <taxon>Flavobacteriaceae</taxon>
    </lineage>
</organism>
<dbReference type="PANTHER" id="PTHR32060">
    <property type="entry name" value="TAIL-SPECIFIC PROTEASE"/>
    <property type="match status" value="1"/>
</dbReference>
<dbReference type="EMBL" id="VSDQ01000718">
    <property type="protein sequence ID" value="TYA71587.1"/>
    <property type="molecule type" value="Genomic_DNA"/>
</dbReference>
<dbReference type="OrthoDB" id="5480566at2"/>